<proteinExistence type="predicted"/>
<keyword evidence="3" id="KW-1185">Reference proteome</keyword>
<comment type="caution">
    <text evidence="2">The sequence shown here is derived from an EMBL/GenBank/DDBJ whole genome shotgun (WGS) entry which is preliminary data.</text>
</comment>
<dbReference type="EMBL" id="CAUJNA010003632">
    <property type="protein sequence ID" value="CAJ1406466.1"/>
    <property type="molecule type" value="Genomic_DNA"/>
</dbReference>
<evidence type="ECO:0008006" key="4">
    <source>
        <dbReference type="Google" id="ProtNLM"/>
    </source>
</evidence>
<name>A0AA36JIZ2_9DINO</name>
<sequence>MIAPEEPVPLEGPGEGEMDLDDESMYEPSESGGMQIDDGDLEDMLIESLHRQLYLEFMSDERLRFIEGMPSVTMDTAVSWFEVMFGGEQVVVLVPDGVVDEMTNEKLQHEQVHEGMKTEVESLEKLRVGQVVDEKTAKRLAAEAGVKILGSRWVISQKTPEIVRCRLVVKDFRTYGGPALLEGIYSPTSTVEALRFVLAYGAEYKCHFSGLDVSTAFMYAPLKEGERAGPICLGLETEYLEGVIRSFGERLKPNETLPDLERLYDKESKKYQGKDKSVQEGARATCLGINHP</sequence>
<feature type="compositionally biased region" description="Acidic residues" evidence="1">
    <location>
        <begin position="14"/>
        <end position="25"/>
    </location>
</feature>
<feature type="region of interest" description="Disordered" evidence="1">
    <location>
        <begin position="1"/>
        <end position="37"/>
    </location>
</feature>
<protein>
    <recommendedName>
        <fullName evidence="4">Reverse transcriptase Ty1/copia-type domain-containing protein</fullName>
    </recommendedName>
</protein>
<gene>
    <name evidence="2" type="ORF">EVOR1521_LOCUS28427</name>
</gene>
<evidence type="ECO:0000313" key="2">
    <source>
        <dbReference type="EMBL" id="CAJ1406466.1"/>
    </source>
</evidence>
<evidence type="ECO:0000256" key="1">
    <source>
        <dbReference type="SAM" id="MobiDB-lite"/>
    </source>
</evidence>
<dbReference type="AlphaFoldDB" id="A0AA36JIZ2"/>
<accession>A0AA36JIZ2</accession>
<dbReference type="Proteomes" id="UP001178507">
    <property type="component" value="Unassembled WGS sequence"/>
</dbReference>
<reference evidence="2" key="1">
    <citation type="submission" date="2023-08" db="EMBL/GenBank/DDBJ databases">
        <authorList>
            <person name="Chen Y."/>
            <person name="Shah S."/>
            <person name="Dougan E. K."/>
            <person name="Thang M."/>
            <person name="Chan C."/>
        </authorList>
    </citation>
    <scope>NUCLEOTIDE SEQUENCE</scope>
</reference>
<evidence type="ECO:0000313" key="3">
    <source>
        <dbReference type="Proteomes" id="UP001178507"/>
    </source>
</evidence>
<organism evidence="2 3">
    <name type="scientific">Effrenium voratum</name>
    <dbReference type="NCBI Taxonomy" id="2562239"/>
    <lineage>
        <taxon>Eukaryota</taxon>
        <taxon>Sar</taxon>
        <taxon>Alveolata</taxon>
        <taxon>Dinophyceae</taxon>
        <taxon>Suessiales</taxon>
        <taxon>Symbiodiniaceae</taxon>
        <taxon>Effrenium</taxon>
    </lineage>
</organism>